<dbReference type="GO" id="GO:0005524">
    <property type="term" value="F:ATP binding"/>
    <property type="evidence" value="ECO:0007669"/>
    <property type="project" value="InterPro"/>
</dbReference>
<keyword evidence="2 3" id="KW-0143">Chaperone</keyword>
<protein>
    <recommendedName>
        <fullName evidence="3">Co-chaperonin GroES</fullName>
    </recommendedName>
    <alternativeName>
        <fullName evidence="3">10 kDa chaperonin</fullName>
    </alternativeName>
    <alternativeName>
        <fullName evidence="3">Chaperonin-10</fullName>
        <shortName evidence="3">Cpn10</shortName>
    </alternativeName>
</protein>
<comment type="function">
    <text evidence="3 4">Together with the chaperonin GroEL, plays an essential role in assisting protein folding. The GroEL-GroES system forms a nano-cage that allows encapsulation of the non-native substrate proteins and provides a physical environment optimized to promote and accelerate protein folding. GroES binds to the apical surface of the GroEL ring, thereby capping the opening of the GroEL channel.</text>
</comment>
<dbReference type="GO" id="GO:0051087">
    <property type="term" value="F:protein-folding chaperone binding"/>
    <property type="evidence" value="ECO:0007669"/>
    <property type="project" value="TreeGrafter"/>
</dbReference>
<sequence>MAEIIPTYDHIVVKIEEEEEKTKTGIVLPDTAKEKPQKGKVVAVGSGRLLDNGQKVPLEVKVGDTVIFSKYAGTEIKLNDEKYLILSEKEVLAILK</sequence>
<reference evidence="5" key="1">
    <citation type="journal article" date="2020" name="mSystems">
        <title>Genome- and Community-Level Interaction Insights into Carbon Utilization and Element Cycling Functions of Hydrothermarchaeota in Hydrothermal Sediment.</title>
        <authorList>
            <person name="Zhou Z."/>
            <person name="Liu Y."/>
            <person name="Xu W."/>
            <person name="Pan J."/>
            <person name="Luo Z.H."/>
            <person name="Li M."/>
        </authorList>
    </citation>
    <scope>NUCLEOTIDE SEQUENCE [LARGE SCALE GENOMIC DNA]</scope>
    <source>
        <strain evidence="5">SpSt-794</strain>
    </source>
</reference>
<evidence type="ECO:0000256" key="3">
    <source>
        <dbReference type="HAMAP-Rule" id="MF_00580"/>
    </source>
</evidence>
<comment type="similarity">
    <text evidence="1 3 4">Belongs to the GroES chaperonin family.</text>
</comment>
<dbReference type="NCBIfam" id="NF001530">
    <property type="entry name" value="PRK00364.1-6"/>
    <property type="match status" value="1"/>
</dbReference>
<dbReference type="FunFam" id="2.30.33.40:FF:000001">
    <property type="entry name" value="10 kDa chaperonin"/>
    <property type="match status" value="1"/>
</dbReference>
<dbReference type="PRINTS" id="PR00297">
    <property type="entry name" value="CHAPERONIN10"/>
</dbReference>
<dbReference type="Gene3D" id="2.30.33.40">
    <property type="entry name" value="GroES chaperonin"/>
    <property type="match status" value="1"/>
</dbReference>
<comment type="subcellular location">
    <subcellularLocation>
        <location evidence="3">Cytoplasm</location>
    </subcellularLocation>
</comment>
<dbReference type="NCBIfam" id="NF001531">
    <property type="entry name" value="PRK00364.2-2"/>
    <property type="match status" value="1"/>
</dbReference>
<evidence type="ECO:0000256" key="2">
    <source>
        <dbReference type="ARBA" id="ARBA00023186"/>
    </source>
</evidence>
<dbReference type="PANTHER" id="PTHR10772:SF58">
    <property type="entry name" value="CO-CHAPERONIN GROES"/>
    <property type="match status" value="1"/>
</dbReference>
<keyword evidence="3" id="KW-0963">Cytoplasm</keyword>
<dbReference type="SMART" id="SM00883">
    <property type="entry name" value="Cpn10"/>
    <property type="match status" value="1"/>
</dbReference>
<evidence type="ECO:0000256" key="1">
    <source>
        <dbReference type="ARBA" id="ARBA00006975"/>
    </source>
</evidence>
<gene>
    <name evidence="3" type="primary">groES</name>
    <name evidence="3" type="synonym">groS</name>
    <name evidence="5" type="ORF">ENV82_00960</name>
</gene>
<dbReference type="NCBIfam" id="NF001533">
    <property type="entry name" value="PRK00364.2-4"/>
    <property type="match status" value="1"/>
</dbReference>
<proteinExistence type="inferred from homology"/>
<evidence type="ECO:0000256" key="4">
    <source>
        <dbReference type="RuleBase" id="RU000535"/>
    </source>
</evidence>
<dbReference type="PANTHER" id="PTHR10772">
    <property type="entry name" value="10 KDA HEAT SHOCK PROTEIN"/>
    <property type="match status" value="1"/>
</dbReference>
<name>A0A7C4U231_9BACT</name>
<dbReference type="InterPro" id="IPR011032">
    <property type="entry name" value="GroES-like_sf"/>
</dbReference>
<dbReference type="Pfam" id="PF00166">
    <property type="entry name" value="Cpn10"/>
    <property type="match status" value="1"/>
</dbReference>
<dbReference type="GO" id="GO:0046872">
    <property type="term" value="F:metal ion binding"/>
    <property type="evidence" value="ECO:0007669"/>
    <property type="project" value="TreeGrafter"/>
</dbReference>
<dbReference type="InterPro" id="IPR020818">
    <property type="entry name" value="Chaperonin_GroES"/>
</dbReference>
<dbReference type="AlphaFoldDB" id="A0A7C4U231"/>
<dbReference type="CDD" id="cd00320">
    <property type="entry name" value="cpn10"/>
    <property type="match status" value="1"/>
</dbReference>
<dbReference type="GO" id="GO:0051082">
    <property type="term" value="F:unfolded protein binding"/>
    <property type="evidence" value="ECO:0007669"/>
    <property type="project" value="TreeGrafter"/>
</dbReference>
<dbReference type="SUPFAM" id="SSF50129">
    <property type="entry name" value="GroES-like"/>
    <property type="match status" value="1"/>
</dbReference>
<comment type="caution">
    <text evidence="5">The sequence shown here is derived from an EMBL/GenBank/DDBJ whole genome shotgun (WGS) entry which is preliminary data.</text>
</comment>
<accession>A0A7C4U231</accession>
<dbReference type="InterPro" id="IPR037124">
    <property type="entry name" value="Chaperonin_GroES_sf"/>
</dbReference>
<evidence type="ECO:0000313" key="5">
    <source>
        <dbReference type="EMBL" id="HGW60005.1"/>
    </source>
</evidence>
<dbReference type="GO" id="GO:0005737">
    <property type="term" value="C:cytoplasm"/>
    <property type="evidence" value="ECO:0007669"/>
    <property type="project" value="UniProtKB-SubCell"/>
</dbReference>
<dbReference type="GO" id="GO:0044183">
    <property type="term" value="F:protein folding chaperone"/>
    <property type="evidence" value="ECO:0007669"/>
    <property type="project" value="InterPro"/>
</dbReference>
<dbReference type="HAMAP" id="MF_00580">
    <property type="entry name" value="CH10"/>
    <property type="match status" value="1"/>
</dbReference>
<comment type="subunit">
    <text evidence="3">Heptamer of 7 subunits arranged in a ring. Interacts with the chaperonin GroEL.</text>
</comment>
<dbReference type="NCBIfam" id="NF001534">
    <property type="entry name" value="PRK00364.2-5"/>
    <property type="match status" value="1"/>
</dbReference>
<organism evidence="5">
    <name type="scientific">Caldisericum exile</name>
    <dbReference type="NCBI Taxonomy" id="693075"/>
    <lineage>
        <taxon>Bacteria</taxon>
        <taxon>Pseudomonadati</taxon>
        <taxon>Caldisericota/Cryosericota group</taxon>
        <taxon>Caldisericota</taxon>
        <taxon>Caldisericia</taxon>
        <taxon>Caldisericales</taxon>
        <taxon>Caldisericaceae</taxon>
        <taxon>Caldisericum</taxon>
    </lineage>
</organism>
<dbReference type="EMBL" id="DTHV01000028">
    <property type="protein sequence ID" value="HGW60005.1"/>
    <property type="molecule type" value="Genomic_DNA"/>
</dbReference>